<accession>A0AC58L8N7</accession>
<protein>
    <submittedName>
        <fullName evidence="2">LOW QUALITY PROTEIN: uncharacterized protein</fullName>
    </submittedName>
</protein>
<keyword evidence="1" id="KW-1185">Reference proteome</keyword>
<gene>
    <name evidence="2" type="primary">LOC109692219</name>
</gene>
<evidence type="ECO:0000313" key="2">
    <source>
        <dbReference type="RefSeq" id="XP_073913503.1"/>
    </source>
</evidence>
<dbReference type="Proteomes" id="UP001732720">
    <property type="component" value="Chromosome 16"/>
</dbReference>
<name>A0AC58L8N7_CASCN</name>
<reference evidence="2" key="1">
    <citation type="submission" date="2025-08" db="UniProtKB">
        <authorList>
            <consortium name="RefSeq"/>
        </authorList>
    </citation>
    <scope>IDENTIFICATION</scope>
</reference>
<sequence>MASSACTRFVPRCIQGGFAFSPDPARDPGAAWTRPGREGRGRQGPGRERWRPGTHVLAVAAPREPGCRRDKSADGPAGRTRASPGALPRPLWDAGGLTRWSGLVSAEARDQWAGCWGQGAEDGEFLPLCGTENLSPSFLFSWTFIFRGSRRREGSVTGQWQVIGPDKSIQVLVGENAIFSCFLSPETNAETMEVQFFKNQFDDVVLLYRGGKDQKNMKMPEYRGRTELVKDSLYRGHATLRLDKVTLRCRDASLHGCWFSSQTHGPEAIWELQVTELGSPPLISLMKYTDGGIQLLCRTSGWFPQPTVKWKGPQGPDLSSDSKVKKDTYGLFDVETTLTIQESFGKVSCSVQHRDQNQVAESRVWIRGKMKAELANLQKNLDQEEEHRQADVRIDSGAGVGELPSSSLAETPTPFLRRPDSEGALLRQIFNSLKSDLCIPDD</sequence>
<organism evidence="1 2">
    <name type="scientific">Castor canadensis</name>
    <name type="common">American beaver</name>
    <dbReference type="NCBI Taxonomy" id="51338"/>
    <lineage>
        <taxon>Eukaryota</taxon>
        <taxon>Metazoa</taxon>
        <taxon>Chordata</taxon>
        <taxon>Craniata</taxon>
        <taxon>Vertebrata</taxon>
        <taxon>Euteleostomi</taxon>
        <taxon>Mammalia</taxon>
        <taxon>Eutheria</taxon>
        <taxon>Euarchontoglires</taxon>
        <taxon>Glires</taxon>
        <taxon>Rodentia</taxon>
        <taxon>Castorimorpha</taxon>
        <taxon>Castoridae</taxon>
        <taxon>Castor</taxon>
    </lineage>
</organism>
<dbReference type="RefSeq" id="XP_073913503.1">
    <property type="nucleotide sequence ID" value="XM_074057402.1"/>
</dbReference>
<evidence type="ECO:0000313" key="1">
    <source>
        <dbReference type="Proteomes" id="UP001732720"/>
    </source>
</evidence>
<proteinExistence type="predicted"/>